<name>T0I3J4_9SPHN</name>
<comment type="caution">
    <text evidence="1">The sequence shown here is derived from an EMBL/GenBank/DDBJ whole genome shotgun (WGS) entry which is preliminary data.</text>
</comment>
<keyword evidence="2" id="KW-1185">Reference proteome</keyword>
<dbReference type="AlphaFoldDB" id="T0I3J4"/>
<sequence length="36" mass="4143">MRGDEQRSKSLHSAISGHLDALLDERNLRLIRIRQG</sequence>
<gene>
    <name evidence="1" type="ORF">L288_14115</name>
</gene>
<protein>
    <submittedName>
        <fullName evidence="1">Uncharacterized protein</fullName>
    </submittedName>
</protein>
<evidence type="ECO:0000313" key="1">
    <source>
        <dbReference type="EMBL" id="EQB04209.1"/>
    </source>
</evidence>
<accession>T0I3J4</accession>
<organism evidence="1 2">
    <name type="scientific">Sphingobium quisquiliarum P25</name>
    <dbReference type="NCBI Taxonomy" id="1329909"/>
    <lineage>
        <taxon>Bacteria</taxon>
        <taxon>Pseudomonadati</taxon>
        <taxon>Pseudomonadota</taxon>
        <taxon>Alphaproteobacteria</taxon>
        <taxon>Sphingomonadales</taxon>
        <taxon>Sphingomonadaceae</taxon>
        <taxon>Sphingobium</taxon>
    </lineage>
</organism>
<dbReference type="EMBL" id="ATHO01000130">
    <property type="protein sequence ID" value="EQB04209.1"/>
    <property type="molecule type" value="Genomic_DNA"/>
</dbReference>
<proteinExistence type="predicted"/>
<dbReference type="Proteomes" id="UP000015525">
    <property type="component" value="Unassembled WGS sequence"/>
</dbReference>
<reference evidence="1 2" key="1">
    <citation type="journal article" date="2013" name="Genome Announc.">
        <title>Draft Genome Sequence of Sphingobium quisquiliarum Strain P25T, a Novel Hexachlorocyclohexane (HCH)-Degrading Bacterium Isolated from an HCH Dumpsite.</title>
        <authorList>
            <person name="Kumar Singh A."/>
            <person name="Sangwan N."/>
            <person name="Sharma A."/>
            <person name="Gupta V."/>
            <person name="Khurana J.P."/>
            <person name="Lal R."/>
        </authorList>
    </citation>
    <scope>NUCLEOTIDE SEQUENCE [LARGE SCALE GENOMIC DNA]</scope>
    <source>
        <strain evidence="1 2">P25</strain>
    </source>
</reference>
<evidence type="ECO:0000313" key="2">
    <source>
        <dbReference type="Proteomes" id="UP000015525"/>
    </source>
</evidence>